<feature type="compositionally biased region" description="Low complexity" evidence="1">
    <location>
        <begin position="665"/>
        <end position="678"/>
    </location>
</feature>
<feature type="transmembrane region" description="Helical" evidence="2">
    <location>
        <begin position="106"/>
        <end position="129"/>
    </location>
</feature>
<feature type="signal peptide" evidence="3">
    <location>
        <begin position="1"/>
        <end position="22"/>
    </location>
</feature>
<keyword evidence="3" id="KW-0732">Signal</keyword>
<feature type="compositionally biased region" description="Polar residues" evidence="1">
    <location>
        <begin position="503"/>
        <end position="532"/>
    </location>
</feature>
<dbReference type="VEuPathDB" id="FungiDB:BD410DRAFT_901489"/>
<feature type="transmembrane region" description="Helical" evidence="2">
    <location>
        <begin position="386"/>
        <end position="404"/>
    </location>
</feature>
<feature type="region of interest" description="Disordered" evidence="1">
    <location>
        <begin position="547"/>
        <end position="576"/>
    </location>
</feature>
<evidence type="ECO:0000256" key="1">
    <source>
        <dbReference type="SAM" id="MobiDB-lite"/>
    </source>
</evidence>
<accession>A0A4Y7PPN9</accession>
<dbReference type="Proteomes" id="UP000294933">
    <property type="component" value="Unassembled WGS sequence"/>
</dbReference>
<feature type="compositionally biased region" description="Pro residues" evidence="1">
    <location>
        <begin position="653"/>
        <end position="664"/>
    </location>
</feature>
<gene>
    <name evidence="4" type="ORF">BD410DRAFT_901489</name>
</gene>
<name>A0A4Y7PPN9_9AGAM</name>
<feature type="compositionally biased region" description="Low complexity" evidence="1">
    <location>
        <begin position="558"/>
        <end position="576"/>
    </location>
</feature>
<feature type="transmembrane region" description="Helical" evidence="2">
    <location>
        <begin position="160"/>
        <end position="178"/>
    </location>
</feature>
<reference evidence="4 5" key="1">
    <citation type="submission" date="2018-06" db="EMBL/GenBank/DDBJ databases">
        <title>A transcriptomic atlas of mushroom development highlights an independent origin of complex multicellularity.</title>
        <authorList>
            <consortium name="DOE Joint Genome Institute"/>
            <person name="Krizsan K."/>
            <person name="Almasi E."/>
            <person name="Merenyi Z."/>
            <person name="Sahu N."/>
            <person name="Viragh M."/>
            <person name="Koszo T."/>
            <person name="Mondo S."/>
            <person name="Kiss B."/>
            <person name="Balint B."/>
            <person name="Kues U."/>
            <person name="Barry K."/>
            <person name="Hegedus J.C."/>
            <person name="Henrissat B."/>
            <person name="Johnson J."/>
            <person name="Lipzen A."/>
            <person name="Ohm R."/>
            <person name="Nagy I."/>
            <person name="Pangilinan J."/>
            <person name="Yan J."/>
            <person name="Xiong Y."/>
            <person name="Grigoriev I.V."/>
            <person name="Hibbett D.S."/>
            <person name="Nagy L.G."/>
        </authorList>
    </citation>
    <scope>NUCLEOTIDE SEQUENCE [LARGE SCALE GENOMIC DNA]</scope>
    <source>
        <strain evidence="4 5">SZMC22713</strain>
    </source>
</reference>
<sequence length="689" mass="74193">MLFTNANSPAFLTLIFVYSTLSRSGGGLSGTFLQYGSTLPLRSPPSDLLPLPREPAPPPLPPPPTKVSDYYGPHLVSVTVDHDFPSPATVILSPSATTGTTLPSPVLLPVILVPLSIFGIGVAYVRLFVGKRSSQQCTSFGITVSVPSYLSRQFAIVSKFIVHAIMMFCFVYGALQIVSDVTGQPSPSTLLRIVVSKLSLGIDRVSHMKIAVHLADLKQSVSSVDELCKLFATATDSVSLAFPPWYQHRIVSRGVFTLSMVKVVGGRLEFATLDMSDVLVLGRVSCGACCLIAFVSIIVFVSKVIVTSVLTQATRYLPALPEMFRSHGLASSRVLRNISLLLSSIKLNFVVPFIVHGIDLLDAAITAATPIIACRQLFSIPLAGNLLSALSLAIFVMECAFAAFKDECESYYVRLYRRLLQSVAWVRANRIVDTSVFPASSDSIKYSYTETSEDDSVFNTVPVCLDVISPKKTLNLRINTGFVFTPSRKDSDSTGSPGIPMSPATSSYFDSSSATLSGESTPATSVSDSSLLLPTVKEDEPVLPVATSAHCEEDIEQPTEYTDTPTSATDTSPSISAPMINELDLQAPITGMSQRQETQTEERHVLSSASAPLIAPVEDDGNGPWTVVEPKRCKRRYRAKLSPVDHSVGERLPPAPQRTPPAPPTVSSSNSSEESSVSTLMREFSKLSL</sequence>
<feature type="chain" id="PRO_5021267554" description="CSC1/OSCA1-like 7TM region domain-containing protein" evidence="3">
    <location>
        <begin position="23"/>
        <end position="689"/>
    </location>
</feature>
<feature type="transmembrane region" description="Helical" evidence="2">
    <location>
        <begin position="280"/>
        <end position="301"/>
    </location>
</feature>
<keyword evidence="2" id="KW-1133">Transmembrane helix</keyword>
<keyword evidence="2" id="KW-0812">Transmembrane</keyword>
<dbReference type="EMBL" id="ML170222">
    <property type="protein sequence ID" value="TDL17397.1"/>
    <property type="molecule type" value="Genomic_DNA"/>
</dbReference>
<organism evidence="4 5">
    <name type="scientific">Rickenella mellea</name>
    <dbReference type="NCBI Taxonomy" id="50990"/>
    <lineage>
        <taxon>Eukaryota</taxon>
        <taxon>Fungi</taxon>
        <taxon>Dikarya</taxon>
        <taxon>Basidiomycota</taxon>
        <taxon>Agaricomycotina</taxon>
        <taxon>Agaricomycetes</taxon>
        <taxon>Hymenochaetales</taxon>
        <taxon>Rickenellaceae</taxon>
        <taxon>Rickenella</taxon>
    </lineage>
</organism>
<keyword evidence="2" id="KW-0472">Membrane</keyword>
<evidence type="ECO:0000313" key="4">
    <source>
        <dbReference type="EMBL" id="TDL17397.1"/>
    </source>
</evidence>
<proteinExistence type="predicted"/>
<evidence type="ECO:0000256" key="2">
    <source>
        <dbReference type="SAM" id="Phobius"/>
    </source>
</evidence>
<evidence type="ECO:0000313" key="5">
    <source>
        <dbReference type="Proteomes" id="UP000294933"/>
    </source>
</evidence>
<feature type="region of interest" description="Disordered" evidence="1">
    <location>
        <begin position="487"/>
        <end position="532"/>
    </location>
</feature>
<feature type="region of interest" description="Disordered" evidence="1">
    <location>
        <begin position="639"/>
        <end position="689"/>
    </location>
</feature>
<evidence type="ECO:0000256" key="3">
    <source>
        <dbReference type="SAM" id="SignalP"/>
    </source>
</evidence>
<keyword evidence="5" id="KW-1185">Reference proteome</keyword>
<feature type="region of interest" description="Disordered" evidence="1">
    <location>
        <begin position="44"/>
        <end position="64"/>
    </location>
</feature>
<protein>
    <recommendedName>
        <fullName evidence="6">CSC1/OSCA1-like 7TM region domain-containing protein</fullName>
    </recommendedName>
</protein>
<feature type="compositionally biased region" description="Pro residues" evidence="1">
    <location>
        <begin position="52"/>
        <end position="64"/>
    </location>
</feature>
<evidence type="ECO:0008006" key="6">
    <source>
        <dbReference type="Google" id="ProtNLM"/>
    </source>
</evidence>
<dbReference type="AlphaFoldDB" id="A0A4Y7PPN9"/>